<gene>
    <name evidence="1" type="ORF">CENDO_09780</name>
</gene>
<dbReference type="EMBL" id="CP039247">
    <property type="protein sequence ID" value="QCB29210.1"/>
    <property type="molecule type" value="Genomic_DNA"/>
</dbReference>
<organism evidence="1 2">
    <name type="scientific">Corynebacterium endometrii</name>
    <dbReference type="NCBI Taxonomy" id="2488819"/>
    <lineage>
        <taxon>Bacteria</taxon>
        <taxon>Bacillati</taxon>
        <taxon>Actinomycetota</taxon>
        <taxon>Actinomycetes</taxon>
        <taxon>Mycobacteriales</taxon>
        <taxon>Corynebacteriaceae</taxon>
        <taxon>Corynebacterium</taxon>
    </lineage>
</organism>
<evidence type="ECO:0000313" key="2">
    <source>
        <dbReference type="Proteomes" id="UP000296352"/>
    </source>
</evidence>
<protein>
    <submittedName>
        <fullName evidence="1">Uncharacterized protein</fullName>
    </submittedName>
</protein>
<dbReference type="RefSeq" id="WP_136141831.1">
    <property type="nucleotide sequence ID" value="NZ_CP039247.1"/>
</dbReference>
<sequence>MLIDFFEELPGYSESALAVEAAALRLGITTFPGRVNPPQPLTPPQAKAFPFTDEDLEPKLLDTLWHPFKTFLTLASEGQLALTATGNLNGQSIDLLVKDIGPAQFNEKRTRYTEDTVYAIAELHQQLRDA</sequence>
<dbReference type="AlphaFoldDB" id="A0A4P7QI43"/>
<reference evidence="1 2" key="1">
    <citation type="submission" date="2019-04" db="EMBL/GenBank/DDBJ databases">
        <title>Corynebacterium endometrii sp. nov., isolated from the uterus of a cow with endometritis.</title>
        <authorList>
            <person name="Ballas P."/>
            <person name="Ruckert C."/>
            <person name="Wagener K."/>
            <person name="Drillich M."/>
            <person name="Kaempfer P."/>
            <person name="Busse H.-J."/>
            <person name="Ehling-Schulz M."/>
        </authorList>
    </citation>
    <scope>NUCLEOTIDE SEQUENCE [LARGE SCALE GENOMIC DNA]</scope>
    <source>
        <strain evidence="1 2">LMM-1653</strain>
    </source>
</reference>
<accession>A0A4P7QI43</accession>
<proteinExistence type="predicted"/>
<name>A0A4P7QI43_9CORY</name>
<dbReference type="Proteomes" id="UP000296352">
    <property type="component" value="Chromosome"/>
</dbReference>
<evidence type="ECO:0000313" key="1">
    <source>
        <dbReference type="EMBL" id="QCB29210.1"/>
    </source>
</evidence>
<dbReference type="KEGG" id="cee:CENDO_09780"/>
<keyword evidence="2" id="KW-1185">Reference proteome</keyword>